<evidence type="ECO:0000313" key="3">
    <source>
        <dbReference type="Proteomes" id="UP001265259"/>
    </source>
</evidence>
<dbReference type="RefSeq" id="WP_311689743.1">
    <property type="nucleotide sequence ID" value="NZ_JAVRHL010000001.1"/>
</dbReference>
<name>A0ABU3DE45_9RHOB</name>
<sequence>METFFDALGAVGLIFLVIVGLIAGYIASMIAGGRNRIFYLIAGVVGAVAVPFILTALGIIALGALGLILLLVIGAIGAAVILAIVAAIRR</sequence>
<gene>
    <name evidence="2" type="ORF">RM543_04800</name>
</gene>
<dbReference type="EMBL" id="JAVRHL010000001">
    <property type="protein sequence ID" value="MDT0681996.1"/>
    <property type="molecule type" value="Genomic_DNA"/>
</dbReference>
<feature type="transmembrane region" description="Helical" evidence="1">
    <location>
        <begin position="6"/>
        <end position="26"/>
    </location>
</feature>
<feature type="transmembrane region" description="Helical" evidence="1">
    <location>
        <begin position="38"/>
        <end position="61"/>
    </location>
</feature>
<dbReference type="Proteomes" id="UP001265259">
    <property type="component" value="Unassembled WGS sequence"/>
</dbReference>
<keyword evidence="1" id="KW-1133">Transmembrane helix</keyword>
<reference evidence="2 3" key="1">
    <citation type="submission" date="2023-09" db="EMBL/GenBank/DDBJ databases">
        <authorList>
            <person name="Rey-Velasco X."/>
        </authorList>
    </citation>
    <scope>NUCLEOTIDE SEQUENCE [LARGE SCALE GENOMIC DNA]</scope>
    <source>
        <strain evidence="2 3">F158</strain>
    </source>
</reference>
<evidence type="ECO:0000256" key="1">
    <source>
        <dbReference type="SAM" id="Phobius"/>
    </source>
</evidence>
<evidence type="ECO:0000313" key="2">
    <source>
        <dbReference type="EMBL" id="MDT0681996.1"/>
    </source>
</evidence>
<comment type="caution">
    <text evidence="2">The sequence shown here is derived from an EMBL/GenBank/DDBJ whole genome shotgun (WGS) entry which is preliminary data.</text>
</comment>
<proteinExistence type="predicted"/>
<protein>
    <submittedName>
        <fullName evidence="2">GlsB/YeaQ/YmgE family stress response membrane protein</fullName>
    </submittedName>
</protein>
<accession>A0ABU3DE45</accession>
<keyword evidence="1" id="KW-0472">Membrane</keyword>
<feature type="transmembrane region" description="Helical" evidence="1">
    <location>
        <begin position="67"/>
        <end position="88"/>
    </location>
</feature>
<keyword evidence="3" id="KW-1185">Reference proteome</keyword>
<organism evidence="2 3">
    <name type="scientific">Tropicimonas omnivorans</name>
    <dbReference type="NCBI Taxonomy" id="3075590"/>
    <lineage>
        <taxon>Bacteria</taxon>
        <taxon>Pseudomonadati</taxon>
        <taxon>Pseudomonadota</taxon>
        <taxon>Alphaproteobacteria</taxon>
        <taxon>Rhodobacterales</taxon>
        <taxon>Roseobacteraceae</taxon>
        <taxon>Tropicimonas</taxon>
    </lineage>
</organism>
<keyword evidence="1" id="KW-0812">Transmembrane</keyword>